<feature type="compositionally biased region" description="Pro residues" evidence="5">
    <location>
        <begin position="341"/>
        <end position="355"/>
    </location>
</feature>
<dbReference type="OrthoDB" id="551197at2759"/>
<dbReference type="Pfam" id="PF09359">
    <property type="entry name" value="VTC"/>
    <property type="match status" value="1"/>
</dbReference>
<dbReference type="InterPro" id="IPR018966">
    <property type="entry name" value="VTC_domain"/>
</dbReference>
<accession>A0A836BZ02</accession>
<dbReference type="InterPro" id="IPR042267">
    <property type="entry name" value="VTC_sf"/>
</dbReference>
<feature type="region of interest" description="Disordered" evidence="5">
    <location>
        <begin position="471"/>
        <end position="504"/>
    </location>
</feature>
<gene>
    <name evidence="9" type="ORF">HYH03_007777</name>
</gene>
<evidence type="ECO:0000259" key="7">
    <source>
        <dbReference type="Pfam" id="PF02656"/>
    </source>
</evidence>
<dbReference type="PANTHER" id="PTHR46140:SF1">
    <property type="entry name" value="VACUOLAR TRANSPORTER CHAPERONE COMPLEX SUBUNIT 4-RELATED"/>
    <property type="match status" value="1"/>
</dbReference>
<protein>
    <recommendedName>
        <fullName evidence="11">Vacuolar transporter chaperone 4</fullName>
    </recommendedName>
</protein>
<organism evidence="9 10">
    <name type="scientific">Edaphochlamys debaryana</name>
    <dbReference type="NCBI Taxonomy" id="47281"/>
    <lineage>
        <taxon>Eukaryota</taxon>
        <taxon>Viridiplantae</taxon>
        <taxon>Chlorophyta</taxon>
        <taxon>core chlorophytes</taxon>
        <taxon>Chlorophyceae</taxon>
        <taxon>CS clade</taxon>
        <taxon>Chlamydomonadales</taxon>
        <taxon>Chlamydomonadales incertae sedis</taxon>
        <taxon>Edaphochlamys</taxon>
    </lineage>
</organism>
<evidence type="ECO:0000313" key="9">
    <source>
        <dbReference type="EMBL" id="KAG2494140.1"/>
    </source>
</evidence>
<evidence type="ECO:0000256" key="1">
    <source>
        <dbReference type="ARBA" id="ARBA00004127"/>
    </source>
</evidence>
<dbReference type="InterPro" id="IPR051572">
    <property type="entry name" value="VTC_Complex_Subunit"/>
</dbReference>
<feature type="region of interest" description="Disordered" evidence="5">
    <location>
        <begin position="803"/>
        <end position="834"/>
    </location>
</feature>
<dbReference type="EMBL" id="JAEHOE010000033">
    <property type="protein sequence ID" value="KAG2494140.1"/>
    <property type="molecule type" value="Genomic_DNA"/>
</dbReference>
<feature type="region of interest" description="Disordered" evidence="5">
    <location>
        <begin position="80"/>
        <end position="99"/>
    </location>
</feature>
<feature type="region of interest" description="Disordered" evidence="5">
    <location>
        <begin position="329"/>
        <end position="363"/>
    </location>
</feature>
<keyword evidence="3 6" id="KW-1133">Transmembrane helix</keyword>
<dbReference type="PANTHER" id="PTHR46140">
    <property type="entry name" value="VACUOLAR TRANSPORTER CHAPERONE 1-RELATED"/>
    <property type="match status" value="1"/>
</dbReference>
<evidence type="ECO:0000256" key="3">
    <source>
        <dbReference type="ARBA" id="ARBA00022989"/>
    </source>
</evidence>
<feature type="compositionally biased region" description="Pro residues" evidence="5">
    <location>
        <begin position="80"/>
        <end position="92"/>
    </location>
</feature>
<feature type="compositionally biased region" description="Low complexity" evidence="5">
    <location>
        <begin position="330"/>
        <end position="340"/>
    </location>
</feature>
<dbReference type="Proteomes" id="UP000612055">
    <property type="component" value="Unassembled WGS sequence"/>
</dbReference>
<feature type="transmembrane region" description="Helical" evidence="6">
    <location>
        <begin position="905"/>
        <end position="925"/>
    </location>
</feature>
<feature type="region of interest" description="Disordered" evidence="5">
    <location>
        <begin position="1"/>
        <end position="46"/>
    </location>
</feature>
<evidence type="ECO:0008006" key="11">
    <source>
        <dbReference type="Google" id="ProtNLM"/>
    </source>
</evidence>
<name>A0A836BZ02_9CHLO</name>
<feature type="compositionally biased region" description="Low complexity" evidence="5">
    <location>
        <begin position="807"/>
        <end position="827"/>
    </location>
</feature>
<evidence type="ECO:0000256" key="6">
    <source>
        <dbReference type="SAM" id="Phobius"/>
    </source>
</evidence>
<feature type="compositionally biased region" description="Gly residues" evidence="5">
    <location>
        <begin position="482"/>
        <end position="491"/>
    </location>
</feature>
<feature type="transmembrane region" description="Helical" evidence="6">
    <location>
        <begin position="946"/>
        <end position="965"/>
    </location>
</feature>
<keyword evidence="2 6" id="KW-0812">Transmembrane</keyword>
<dbReference type="Gene3D" id="3.20.100.30">
    <property type="entry name" value="VTC, catalytic tunnel domain"/>
    <property type="match status" value="1"/>
</dbReference>
<evidence type="ECO:0000256" key="2">
    <source>
        <dbReference type="ARBA" id="ARBA00022692"/>
    </source>
</evidence>
<evidence type="ECO:0000256" key="4">
    <source>
        <dbReference type="ARBA" id="ARBA00023136"/>
    </source>
</evidence>
<dbReference type="AlphaFoldDB" id="A0A836BZ02"/>
<evidence type="ECO:0000313" key="10">
    <source>
        <dbReference type="Proteomes" id="UP000612055"/>
    </source>
</evidence>
<comment type="subcellular location">
    <subcellularLocation>
        <location evidence="1">Endomembrane system</location>
        <topology evidence="1">Multi-pass membrane protein</topology>
    </subcellularLocation>
</comment>
<sequence>MVVHATAACVGSHWSPRSRQPPAAPPGASSLVSLPDPTPGELHRVGPTALPVQTRLAPDLAPHAPRTYALRAYLPAAAPAPAPAPPLAPPRGGPAAAPPGAALRLLQAFGSAEGPQPAIAPTDAFLATLGEELQRLQAFTGSCLQGLWQRLALAADRLRSHTLAAGPCSGPGAAQPGCGPGPLECGAGGGGAGQLLCSQLKAECEAVELARLALARDHPCGFAERLAALEALASYTRAAAAALLPPGAPASPASVLLGLSDLCEAVRQAEAAGGGEGAQEETWVPPSEFRRSTTKYWLDPNHVMRIKTYIVQHLPCLVYGRKHKPLLHHASGAPSSTGGPLLPPPTSAPSAPSAPPECDGAVNSSVYVDSPQLHTYHHRLARGDGASLVRLRWYGAGEPGQAEAEARHKGAGVEAAAVEKAAAGREGGQVVWVERKVHREKWTGEQSVKERAQLPAADVDAFLRGDTRLAALPDPGTAPGAGAAGDGARAGEGGEGRGEAGPLKGRARAAALLRDVQAQLAETGQEPHLRTVYTRSAFQRETTNDVRISLDTDLVFLRELGAPRAPGGWCRDSRAPLHPADVVAFPYAVLEVKLADEGAAPDWVQSLVSSGMLVEAGKFSKFLHGQAMLQPDRLQVAPFWFLPDAPCSHGQGQGQGVDSSRPRLRLVAEGGSSGSSGGGGGSSAYEAGGGAGAGLSPATLEEMALMMAAEAEVDQAGELQATSQPLLASGAKAPGVQDEKARPHTALELPASDCKAPAGEAQRCGGFWARLYPFRRATAPSGGQPPAKGGAASASDIELGLAATSLPTPGSRPSASSSLFPPSGSRAGLPRPTPLLGRTAVRIEPKVFFAAERTFLQWLSVSVMIMLTGLALLSPAAATAFGGGTGAGSGGAACPPGSACHASRVAGLAITPVSLAFMAYALVIYKVRTGRMLRREAVRYDDQCGPVLLTVALIAVVVVSYALAIRYG</sequence>
<keyword evidence="10" id="KW-1185">Reference proteome</keyword>
<proteinExistence type="predicted"/>
<reference evidence="9" key="1">
    <citation type="journal article" date="2020" name="bioRxiv">
        <title>Comparative genomics of Chlamydomonas.</title>
        <authorList>
            <person name="Craig R.J."/>
            <person name="Hasan A.R."/>
            <person name="Ness R.W."/>
            <person name="Keightley P.D."/>
        </authorList>
    </citation>
    <scope>NUCLEOTIDE SEQUENCE</scope>
    <source>
        <strain evidence="9">CCAP 11/70</strain>
    </source>
</reference>
<keyword evidence="4 6" id="KW-0472">Membrane</keyword>
<comment type="caution">
    <text evidence="9">The sequence shown here is derived from an EMBL/GenBank/DDBJ whole genome shotgun (WGS) entry which is preliminary data.</text>
</comment>
<dbReference type="GO" id="GO:0006799">
    <property type="term" value="P:polyphosphate biosynthetic process"/>
    <property type="evidence" value="ECO:0007669"/>
    <property type="project" value="UniProtKB-ARBA"/>
</dbReference>
<feature type="domain" description="DUF202" evidence="7">
    <location>
        <begin position="846"/>
        <end position="928"/>
    </location>
</feature>
<dbReference type="InterPro" id="IPR003807">
    <property type="entry name" value="DUF202"/>
</dbReference>
<evidence type="ECO:0000259" key="8">
    <source>
        <dbReference type="Pfam" id="PF09359"/>
    </source>
</evidence>
<dbReference type="Pfam" id="PF02656">
    <property type="entry name" value="DUF202"/>
    <property type="match status" value="1"/>
</dbReference>
<feature type="compositionally biased region" description="Low complexity" evidence="5">
    <location>
        <begin position="15"/>
        <end position="35"/>
    </location>
</feature>
<dbReference type="GO" id="GO:0012505">
    <property type="term" value="C:endomembrane system"/>
    <property type="evidence" value="ECO:0007669"/>
    <property type="project" value="UniProtKB-SubCell"/>
</dbReference>
<feature type="compositionally biased region" description="Low complexity" evidence="5">
    <location>
        <begin position="471"/>
        <end position="481"/>
    </location>
</feature>
<evidence type="ECO:0000256" key="5">
    <source>
        <dbReference type="SAM" id="MobiDB-lite"/>
    </source>
</evidence>
<feature type="domain" description="VTC" evidence="8">
    <location>
        <begin position="291"/>
        <end position="629"/>
    </location>
</feature>